<dbReference type="InterPro" id="IPR000073">
    <property type="entry name" value="AB_hydrolase_1"/>
</dbReference>
<dbReference type="EMBL" id="CAOQHR010000009">
    <property type="protein sequence ID" value="CAI6339482.1"/>
    <property type="molecule type" value="Genomic_DNA"/>
</dbReference>
<organism evidence="5 6">
    <name type="scientific">Periconia digitata</name>
    <dbReference type="NCBI Taxonomy" id="1303443"/>
    <lineage>
        <taxon>Eukaryota</taxon>
        <taxon>Fungi</taxon>
        <taxon>Dikarya</taxon>
        <taxon>Ascomycota</taxon>
        <taxon>Pezizomycotina</taxon>
        <taxon>Dothideomycetes</taxon>
        <taxon>Pleosporomycetidae</taxon>
        <taxon>Pleosporales</taxon>
        <taxon>Massarineae</taxon>
        <taxon>Periconiaceae</taxon>
        <taxon>Periconia</taxon>
    </lineage>
</organism>
<evidence type="ECO:0000259" key="4">
    <source>
        <dbReference type="Pfam" id="PF00561"/>
    </source>
</evidence>
<feature type="chain" id="PRO_5040991330" description="AB hydrolase-1 domain-containing protein" evidence="3">
    <location>
        <begin position="22"/>
        <end position="349"/>
    </location>
</feature>
<dbReference type="SUPFAM" id="SSF53474">
    <property type="entry name" value="alpha/beta-Hydrolases"/>
    <property type="match status" value="1"/>
</dbReference>
<comment type="caution">
    <text evidence="5">The sequence shown here is derived from an EMBL/GenBank/DDBJ whole genome shotgun (WGS) entry which is preliminary data.</text>
</comment>
<evidence type="ECO:0000256" key="2">
    <source>
        <dbReference type="ARBA" id="ARBA00038334"/>
    </source>
</evidence>
<dbReference type="Gene3D" id="3.40.50.1820">
    <property type="entry name" value="alpha/beta hydrolase"/>
    <property type="match status" value="2"/>
</dbReference>
<keyword evidence="6" id="KW-1185">Reference proteome</keyword>
<dbReference type="PANTHER" id="PTHR43329">
    <property type="entry name" value="EPOXIDE HYDROLASE"/>
    <property type="match status" value="1"/>
</dbReference>
<dbReference type="InterPro" id="IPR000639">
    <property type="entry name" value="Epox_hydrolase-like"/>
</dbReference>
<evidence type="ECO:0000313" key="5">
    <source>
        <dbReference type="EMBL" id="CAI6339482.1"/>
    </source>
</evidence>
<evidence type="ECO:0000256" key="3">
    <source>
        <dbReference type="SAM" id="SignalP"/>
    </source>
</evidence>
<keyword evidence="1" id="KW-0378">Hydrolase</keyword>
<comment type="similarity">
    <text evidence="2">Belongs to the AB hydrolase superfamily. Epoxide hydrolase family.</text>
</comment>
<reference evidence="5" key="1">
    <citation type="submission" date="2023-01" db="EMBL/GenBank/DDBJ databases">
        <authorList>
            <person name="Van Ghelder C."/>
            <person name="Rancurel C."/>
        </authorList>
    </citation>
    <scope>NUCLEOTIDE SEQUENCE</scope>
    <source>
        <strain evidence="5">CNCM I-4278</strain>
    </source>
</reference>
<feature type="signal peptide" evidence="3">
    <location>
        <begin position="1"/>
        <end position="21"/>
    </location>
</feature>
<dbReference type="OrthoDB" id="284184at2759"/>
<dbReference type="Pfam" id="PF00561">
    <property type="entry name" value="Abhydrolase_1"/>
    <property type="match status" value="1"/>
</dbReference>
<evidence type="ECO:0000313" key="6">
    <source>
        <dbReference type="Proteomes" id="UP001152607"/>
    </source>
</evidence>
<dbReference type="Proteomes" id="UP001152607">
    <property type="component" value="Unassembled WGS sequence"/>
</dbReference>
<keyword evidence="3" id="KW-0732">Signal</keyword>
<dbReference type="InterPro" id="IPR029058">
    <property type="entry name" value="AB_hydrolase_fold"/>
</dbReference>
<dbReference type="GO" id="GO:0016787">
    <property type="term" value="F:hydrolase activity"/>
    <property type="evidence" value="ECO:0007669"/>
    <property type="project" value="UniProtKB-KW"/>
</dbReference>
<accession>A0A9W4URK3</accession>
<evidence type="ECO:0000256" key="1">
    <source>
        <dbReference type="ARBA" id="ARBA00022801"/>
    </source>
</evidence>
<gene>
    <name evidence="5" type="ORF">PDIGIT_LOCUS12641</name>
</gene>
<name>A0A9W4URK3_9PLEO</name>
<sequence>MNLQFLSAIFTLFILSAASSAEVPCPRPNSTLPTSNYADLHRPKHFEVKSGLNYSYIYAEAQVNRPTFLLLHGFPSSVFDWRYQINDLTDAGYGVIAPDLLGYGHTDKPTDVNDCCDWGSGLPNKLAMFYPNFFSSYVFVSVPYSPGAFDLDAINQQTEAIFGYPAFGYMKFFNETKAAEVLDQNIESSLSLVYPRVPERWQTDLCPYGTAEEWIRKERFDPLPPWESEHDREYRVRMFREGGFAAPLNWYKSNIRNIDAEDVAKVPPENIVLNKPVLFIGGDQDYATRIEIMQQVAKAGKESFLPDVEVKTVEGTSHWLLLEKPREVFVLLDGFARKLGQNVTDYKMP</sequence>
<dbReference type="AlphaFoldDB" id="A0A9W4URK3"/>
<proteinExistence type="inferred from homology"/>
<dbReference type="PRINTS" id="PR00412">
    <property type="entry name" value="EPOXHYDRLASE"/>
</dbReference>
<feature type="domain" description="AB hydrolase-1" evidence="4">
    <location>
        <begin position="66"/>
        <end position="113"/>
    </location>
</feature>
<protein>
    <recommendedName>
        <fullName evidence="4">AB hydrolase-1 domain-containing protein</fullName>
    </recommendedName>
</protein>